<keyword evidence="8" id="KW-0811">Translocation</keyword>
<evidence type="ECO:0000313" key="11">
    <source>
        <dbReference type="EMBL" id="QVT80388.1"/>
    </source>
</evidence>
<evidence type="ECO:0000313" key="12">
    <source>
        <dbReference type="Proteomes" id="UP000679307"/>
    </source>
</evidence>
<keyword evidence="12" id="KW-1185">Reference proteome</keyword>
<feature type="transmembrane region" description="Helical" evidence="10">
    <location>
        <begin position="6"/>
        <end position="25"/>
    </location>
</feature>
<accession>A0ABX8EP07</accession>
<evidence type="ECO:0000256" key="7">
    <source>
        <dbReference type="ARBA" id="ARBA00022989"/>
    </source>
</evidence>
<proteinExistence type="inferred from homology"/>
<protein>
    <submittedName>
        <fullName evidence="11">Sec translocon accessory complex subunit YajC</fullName>
    </submittedName>
</protein>
<evidence type="ECO:0000256" key="9">
    <source>
        <dbReference type="ARBA" id="ARBA00023136"/>
    </source>
</evidence>
<reference evidence="11 12" key="1">
    <citation type="submission" date="2021-05" db="EMBL/GenBank/DDBJ databases">
        <title>Complete genome of Nocardioides aquaticus KCTC 9944T isolated from meromictic and hypersaline Ekho Lake, Antarctica.</title>
        <authorList>
            <person name="Hwang K."/>
            <person name="Kim K.M."/>
            <person name="Choe H."/>
        </authorList>
    </citation>
    <scope>NUCLEOTIDE SEQUENCE [LARGE SCALE GENOMIC DNA]</scope>
    <source>
        <strain evidence="11 12">KCTC 9944</strain>
    </source>
</reference>
<dbReference type="PANTHER" id="PTHR33909">
    <property type="entry name" value="SEC TRANSLOCON ACCESSORY COMPLEX SUBUNIT YAJC"/>
    <property type="match status" value="1"/>
</dbReference>
<evidence type="ECO:0000256" key="2">
    <source>
        <dbReference type="ARBA" id="ARBA00006742"/>
    </source>
</evidence>
<comment type="similarity">
    <text evidence="2">Belongs to the YajC family.</text>
</comment>
<dbReference type="EMBL" id="CP075371">
    <property type="protein sequence ID" value="QVT80388.1"/>
    <property type="molecule type" value="Genomic_DNA"/>
</dbReference>
<keyword evidence="7 10" id="KW-1133">Transmembrane helix</keyword>
<keyword evidence="4" id="KW-1003">Cell membrane</keyword>
<dbReference type="Proteomes" id="UP000679307">
    <property type="component" value="Chromosome"/>
</dbReference>
<keyword evidence="5 10" id="KW-0812">Transmembrane</keyword>
<dbReference type="SMART" id="SM01323">
    <property type="entry name" value="YajC"/>
    <property type="match status" value="1"/>
</dbReference>
<evidence type="ECO:0000256" key="4">
    <source>
        <dbReference type="ARBA" id="ARBA00022475"/>
    </source>
</evidence>
<keyword evidence="3" id="KW-0813">Transport</keyword>
<dbReference type="Pfam" id="PF02699">
    <property type="entry name" value="YajC"/>
    <property type="match status" value="1"/>
</dbReference>
<evidence type="ECO:0000256" key="3">
    <source>
        <dbReference type="ARBA" id="ARBA00022448"/>
    </source>
</evidence>
<name>A0ABX8EP07_9ACTN</name>
<evidence type="ECO:0000256" key="5">
    <source>
        <dbReference type="ARBA" id="ARBA00022692"/>
    </source>
</evidence>
<keyword evidence="9 10" id="KW-0472">Membrane</keyword>
<evidence type="ECO:0000256" key="1">
    <source>
        <dbReference type="ARBA" id="ARBA00004162"/>
    </source>
</evidence>
<evidence type="ECO:0000256" key="6">
    <source>
        <dbReference type="ARBA" id="ARBA00022927"/>
    </source>
</evidence>
<sequence>MSQLVNLLPIVGLVLIFWLLILRPAQKRQKEMRALQASLTPGDEVLLGSGLIGTLRSLDDDRAQIEVAPGVHVTVVRGSIAARTTATLDGPADTARPEDV</sequence>
<dbReference type="RefSeq" id="WP_214055943.1">
    <property type="nucleotide sequence ID" value="NZ_BAAAHS010000145.1"/>
</dbReference>
<dbReference type="PANTHER" id="PTHR33909:SF1">
    <property type="entry name" value="SEC TRANSLOCON ACCESSORY COMPLEX SUBUNIT YAJC"/>
    <property type="match status" value="1"/>
</dbReference>
<keyword evidence="6" id="KW-0653">Protein transport</keyword>
<evidence type="ECO:0000256" key="8">
    <source>
        <dbReference type="ARBA" id="ARBA00023010"/>
    </source>
</evidence>
<organism evidence="11 12">
    <name type="scientific">Nocardioides aquaticus</name>
    <dbReference type="NCBI Taxonomy" id="160826"/>
    <lineage>
        <taxon>Bacteria</taxon>
        <taxon>Bacillati</taxon>
        <taxon>Actinomycetota</taxon>
        <taxon>Actinomycetes</taxon>
        <taxon>Propionibacteriales</taxon>
        <taxon>Nocardioidaceae</taxon>
        <taxon>Nocardioides</taxon>
    </lineage>
</organism>
<dbReference type="InterPro" id="IPR003849">
    <property type="entry name" value="Preprotein_translocase_YajC"/>
</dbReference>
<dbReference type="PRINTS" id="PR01853">
    <property type="entry name" value="YAJCTRNLCASE"/>
</dbReference>
<dbReference type="NCBIfam" id="TIGR00739">
    <property type="entry name" value="yajC"/>
    <property type="match status" value="1"/>
</dbReference>
<evidence type="ECO:0000256" key="10">
    <source>
        <dbReference type="SAM" id="Phobius"/>
    </source>
</evidence>
<gene>
    <name evidence="11" type="primary">yajC</name>
    <name evidence="11" type="ORF">ENKNEFLB_02783</name>
</gene>
<comment type="subcellular location">
    <subcellularLocation>
        <location evidence="1">Cell membrane</location>
        <topology evidence="1">Single-pass membrane protein</topology>
    </subcellularLocation>
</comment>